<keyword evidence="2" id="KW-1133">Transmembrane helix</keyword>
<reference evidence="3 4" key="1">
    <citation type="submission" date="2019-02" db="EMBL/GenBank/DDBJ databases">
        <title>Deep-cultivation of Planctomycetes and their phenomic and genomic characterization uncovers novel biology.</title>
        <authorList>
            <person name="Wiegand S."/>
            <person name="Jogler M."/>
            <person name="Boedeker C."/>
            <person name="Pinto D."/>
            <person name="Vollmers J."/>
            <person name="Rivas-Marin E."/>
            <person name="Kohn T."/>
            <person name="Peeters S.H."/>
            <person name="Heuer A."/>
            <person name="Rast P."/>
            <person name="Oberbeckmann S."/>
            <person name="Bunk B."/>
            <person name="Jeske O."/>
            <person name="Meyerdierks A."/>
            <person name="Storesund J.E."/>
            <person name="Kallscheuer N."/>
            <person name="Luecker S."/>
            <person name="Lage O.M."/>
            <person name="Pohl T."/>
            <person name="Merkel B.J."/>
            <person name="Hornburger P."/>
            <person name="Mueller R.-W."/>
            <person name="Bruemmer F."/>
            <person name="Labrenz M."/>
            <person name="Spormann A.M."/>
            <person name="Op den Camp H."/>
            <person name="Overmann J."/>
            <person name="Amann R."/>
            <person name="Jetten M.S.M."/>
            <person name="Mascher T."/>
            <person name="Medema M.H."/>
            <person name="Devos D.P."/>
            <person name="Kaster A.-K."/>
            <person name="Ovreas L."/>
            <person name="Rohde M."/>
            <person name="Galperin M.Y."/>
            <person name="Jogler C."/>
        </authorList>
    </citation>
    <scope>NUCLEOTIDE SEQUENCE [LARGE SCALE GENOMIC DNA]</scope>
    <source>
        <strain evidence="3 4">KS4</strain>
    </source>
</reference>
<feature type="coiled-coil region" evidence="1">
    <location>
        <begin position="71"/>
        <end position="98"/>
    </location>
</feature>
<keyword evidence="2" id="KW-0472">Membrane</keyword>
<feature type="transmembrane region" description="Helical" evidence="2">
    <location>
        <begin position="132"/>
        <end position="157"/>
    </location>
</feature>
<dbReference type="EMBL" id="CP036425">
    <property type="protein sequence ID" value="QDU33572.1"/>
    <property type="molecule type" value="Genomic_DNA"/>
</dbReference>
<keyword evidence="1" id="KW-0175">Coiled coil</keyword>
<feature type="transmembrane region" description="Helical" evidence="2">
    <location>
        <begin position="163"/>
        <end position="192"/>
    </location>
</feature>
<dbReference type="AlphaFoldDB" id="A0A517YTR6"/>
<keyword evidence="4" id="KW-1185">Reference proteome</keyword>
<keyword evidence="2" id="KW-0812">Transmembrane</keyword>
<evidence type="ECO:0000256" key="1">
    <source>
        <dbReference type="SAM" id="Coils"/>
    </source>
</evidence>
<name>A0A517YTR6_9BACT</name>
<protein>
    <submittedName>
        <fullName evidence="3">Uncharacterized protein</fullName>
    </submittedName>
</protein>
<sequence>MTDRVLAITSDYLVKKTLLGKKVVEYVCGHCGAELVSSLDEAGMLDRCPICRGAFHVPGDAVKAGEELRKQQKIDCEKEAANKRLSQARKQAFRQREQRKIQVAAVLAQHQEFEKLSQYVPSYWAMKAVGTLCIVLGYCTLALYVVFLVCVVMFSMLGAIQEYYAISVVEVAMILGGSTAIVITQFIIAIALGNALHCLRDMAQNSYRLLKK</sequence>
<proteinExistence type="predicted"/>
<evidence type="ECO:0000313" key="3">
    <source>
        <dbReference type="EMBL" id="QDU33572.1"/>
    </source>
</evidence>
<evidence type="ECO:0000256" key="2">
    <source>
        <dbReference type="SAM" id="Phobius"/>
    </source>
</evidence>
<dbReference type="Proteomes" id="UP000317369">
    <property type="component" value="Chromosome"/>
</dbReference>
<dbReference type="OrthoDB" id="9814566at2"/>
<evidence type="ECO:0000313" key="4">
    <source>
        <dbReference type="Proteomes" id="UP000317369"/>
    </source>
</evidence>
<dbReference type="KEGG" id="pcor:KS4_16230"/>
<organism evidence="3 4">
    <name type="scientific">Poriferisphaera corsica</name>
    <dbReference type="NCBI Taxonomy" id="2528020"/>
    <lineage>
        <taxon>Bacteria</taxon>
        <taxon>Pseudomonadati</taxon>
        <taxon>Planctomycetota</taxon>
        <taxon>Phycisphaerae</taxon>
        <taxon>Phycisphaerales</taxon>
        <taxon>Phycisphaeraceae</taxon>
        <taxon>Poriferisphaera</taxon>
    </lineage>
</organism>
<dbReference type="RefSeq" id="WP_145076714.1">
    <property type="nucleotide sequence ID" value="NZ_CP036425.1"/>
</dbReference>
<accession>A0A517YTR6</accession>
<gene>
    <name evidence="3" type="ORF">KS4_16230</name>
</gene>